<dbReference type="Proteomes" id="UP000229313">
    <property type="component" value="Segment"/>
</dbReference>
<organism evidence="1 2">
    <name type="scientific">Streptomyces phage Daudau</name>
    <dbReference type="NCBI Taxonomy" id="2041206"/>
    <lineage>
        <taxon>Viruses</taxon>
        <taxon>Duplodnaviria</taxon>
        <taxon>Heunggongvirae</taxon>
        <taxon>Uroviricota</taxon>
        <taxon>Caudoviricetes</taxon>
        <taxon>Arquatrovirinae</taxon>
        <taxon>Caelumvirus</taxon>
        <taxon>Caelumvirus daudau</taxon>
    </lineage>
</organism>
<proteinExistence type="predicted"/>
<name>A0A291LHE2_9CAUD</name>
<evidence type="ECO:0000313" key="1">
    <source>
        <dbReference type="EMBL" id="ATI18777.1"/>
    </source>
</evidence>
<keyword evidence="2" id="KW-1185">Reference proteome</keyword>
<accession>A0A291LHE2</accession>
<evidence type="ECO:0000313" key="2">
    <source>
        <dbReference type="Proteomes" id="UP000229313"/>
    </source>
</evidence>
<sequence length="32" mass="3935">MKITRSQVLLEQRGFREESNWEFAFHRELPSI</sequence>
<protein>
    <submittedName>
        <fullName evidence="1">Uncharacterized protein</fullName>
    </submittedName>
</protein>
<gene>
    <name evidence="1" type="ORF">SEA_DAUDAU_76</name>
</gene>
<reference evidence="1 2" key="1">
    <citation type="submission" date="2017-08" db="EMBL/GenBank/DDBJ databases">
        <authorList>
            <person name="Li A."/>
            <person name="King A.R."/>
            <person name="Webb M.E."/>
            <person name="Bhuiyan S."/>
            <person name="Layton S.R."/>
            <person name="Kim T."/>
            <person name="Hughes L.E."/>
            <person name="Garlena R.A."/>
            <person name="Russell D.A."/>
            <person name="Pope W.H."/>
            <person name="Jacobs-Sera D."/>
            <person name="Hendrix R.W."/>
            <person name="Hatfull G.F."/>
        </authorList>
    </citation>
    <scope>NUCLEOTIDE SEQUENCE [LARGE SCALE GENOMIC DNA]</scope>
</reference>
<dbReference type="EMBL" id="MF766045">
    <property type="protein sequence ID" value="ATI18777.1"/>
    <property type="molecule type" value="Genomic_DNA"/>
</dbReference>